<accession>A0A2K2DSD8</accession>
<evidence type="ECO:0000313" key="1">
    <source>
        <dbReference type="EMBL" id="PNT77190.1"/>
    </source>
</evidence>
<evidence type="ECO:0000313" key="3">
    <source>
        <dbReference type="Proteomes" id="UP000008810"/>
    </source>
</evidence>
<reference evidence="1" key="2">
    <citation type="submission" date="2017-06" db="EMBL/GenBank/DDBJ databases">
        <title>WGS assembly of Brachypodium distachyon.</title>
        <authorList>
            <consortium name="The International Brachypodium Initiative"/>
            <person name="Lucas S."/>
            <person name="Harmon-Smith M."/>
            <person name="Lail K."/>
            <person name="Tice H."/>
            <person name="Grimwood J."/>
            <person name="Bruce D."/>
            <person name="Barry K."/>
            <person name="Shu S."/>
            <person name="Lindquist E."/>
            <person name="Wang M."/>
            <person name="Pitluck S."/>
            <person name="Vogel J.P."/>
            <person name="Garvin D.F."/>
            <person name="Mockler T.C."/>
            <person name="Schmutz J."/>
            <person name="Rokhsar D."/>
            <person name="Bevan M.W."/>
        </authorList>
    </citation>
    <scope>NUCLEOTIDE SEQUENCE</scope>
    <source>
        <strain evidence="1">Bd21</strain>
    </source>
</reference>
<dbReference type="EnsemblPlants" id="PNT77190">
    <property type="protein sequence ID" value="PNT77190"/>
    <property type="gene ID" value="BRADI_1g58896v3"/>
</dbReference>
<dbReference type="ExpressionAtlas" id="A0A2K2DSD8">
    <property type="expression patterns" value="baseline and differential"/>
</dbReference>
<dbReference type="InterPro" id="IPR036047">
    <property type="entry name" value="F-box-like_dom_sf"/>
</dbReference>
<dbReference type="EMBL" id="CM000880">
    <property type="protein sequence ID" value="PNT77190.1"/>
    <property type="molecule type" value="Genomic_DNA"/>
</dbReference>
<dbReference type="Proteomes" id="UP000008810">
    <property type="component" value="Chromosome 1"/>
</dbReference>
<keyword evidence="3" id="KW-1185">Reference proteome</keyword>
<dbReference type="AlphaFoldDB" id="A0A2K2DSD8"/>
<protein>
    <recommendedName>
        <fullName evidence="4">FBD domain-containing protein</fullName>
    </recommendedName>
</protein>
<evidence type="ECO:0008006" key="4">
    <source>
        <dbReference type="Google" id="ProtNLM"/>
    </source>
</evidence>
<evidence type="ECO:0000313" key="2">
    <source>
        <dbReference type="EnsemblPlants" id="PNT77190"/>
    </source>
</evidence>
<dbReference type="OrthoDB" id="693760at2759"/>
<dbReference type="PANTHER" id="PTHR34709">
    <property type="entry name" value="OS10G0396666 PROTEIN"/>
    <property type="match status" value="1"/>
</dbReference>
<sequence>MEHDDGREADAKRAAGGGEDFISALPDDVLIQILVGLRSAAIAAQTSVLSSRWLPLWALMPELDFTAARDAPDRIRAALDAHRAPALLNLRLSDADGGQDRGGFELPCFEDATSLWLDLGLLGLALPASGISARLTDLHLHLRLSNIKVQGPWVLGDALSSPRCPCLQRLNISSARGIDKLTIHSESLLQLKLFKLCGFQQLSVVAPALKGLVVICCFLTLNETHPVATSLPPSWNHRYMMADMARLPDITFLSLTVDSKGHTFGGSAFHILRMCTGLRKLELEYFKERAVTPCSSGCICDQLENRKTEELVLNQLPEVRIIGLLGTEHEVAFLQRFFSWATVLKKMTISFKDSVAESKAKWLCQTFRSFSSPKTHMKFYLYQGLVKKVLYVPEE</sequence>
<dbReference type="SUPFAM" id="SSF52047">
    <property type="entry name" value="RNI-like"/>
    <property type="match status" value="1"/>
</dbReference>
<reference evidence="1 2" key="1">
    <citation type="journal article" date="2010" name="Nature">
        <title>Genome sequencing and analysis of the model grass Brachypodium distachyon.</title>
        <authorList>
            <consortium name="International Brachypodium Initiative"/>
        </authorList>
    </citation>
    <scope>NUCLEOTIDE SEQUENCE [LARGE SCALE GENOMIC DNA]</scope>
    <source>
        <strain evidence="1 2">Bd21</strain>
    </source>
</reference>
<organism evidence="1">
    <name type="scientific">Brachypodium distachyon</name>
    <name type="common">Purple false brome</name>
    <name type="synonym">Trachynia distachya</name>
    <dbReference type="NCBI Taxonomy" id="15368"/>
    <lineage>
        <taxon>Eukaryota</taxon>
        <taxon>Viridiplantae</taxon>
        <taxon>Streptophyta</taxon>
        <taxon>Embryophyta</taxon>
        <taxon>Tracheophyta</taxon>
        <taxon>Spermatophyta</taxon>
        <taxon>Magnoliopsida</taxon>
        <taxon>Liliopsida</taxon>
        <taxon>Poales</taxon>
        <taxon>Poaceae</taxon>
        <taxon>BOP clade</taxon>
        <taxon>Pooideae</taxon>
        <taxon>Stipodae</taxon>
        <taxon>Brachypodieae</taxon>
        <taxon>Brachypodium</taxon>
    </lineage>
</organism>
<dbReference type="InParanoid" id="A0A2K2DSD8"/>
<reference evidence="2" key="3">
    <citation type="submission" date="2018-08" db="UniProtKB">
        <authorList>
            <consortium name="EnsemblPlants"/>
        </authorList>
    </citation>
    <scope>IDENTIFICATION</scope>
    <source>
        <strain evidence="2">cv. Bd21</strain>
    </source>
</reference>
<dbReference type="Gramene" id="PNT77190">
    <property type="protein sequence ID" value="PNT77190"/>
    <property type="gene ID" value="BRADI_1g58896v3"/>
</dbReference>
<name>A0A2K2DSD8_BRADI</name>
<dbReference type="InterPro" id="IPR055312">
    <property type="entry name" value="FBL15-like"/>
</dbReference>
<dbReference type="PANTHER" id="PTHR34709:SF16">
    <property type="entry name" value="F-BOX DOMAIN-CONTAINING PROTEIN"/>
    <property type="match status" value="1"/>
</dbReference>
<gene>
    <name evidence="1" type="ORF">BRADI_1g58896v3</name>
</gene>
<dbReference type="SUPFAM" id="SSF81383">
    <property type="entry name" value="F-box domain"/>
    <property type="match status" value="1"/>
</dbReference>
<proteinExistence type="predicted"/>